<dbReference type="Gene3D" id="3.40.50.300">
    <property type="entry name" value="P-loop containing nucleotide triphosphate hydrolases"/>
    <property type="match status" value="1"/>
</dbReference>
<comment type="caution">
    <text evidence="2">The sequence shown here is derived from an EMBL/GenBank/DDBJ whole genome shotgun (WGS) entry which is preliminary data.</text>
</comment>
<dbReference type="InterPro" id="IPR027417">
    <property type="entry name" value="P-loop_NTPase"/>
</dbReference>
<evidence type="ECO:0000313" key="3">
    <source>
        <dbReference type="Proteomes" id="UP000037854"/>
    </source>
</evidence>
<accession>A0ABR5MFH1</accession>
<evidence type="ECO:0000259" key="1">
    <source>
        <dbReference type="Pfam" id="PF13166"/>
    </source>
</evidence>
<protein>
    <recommendedName>
        <fullName evidence="1">Protein CR006 P-loop domain-containing protein</fullName>
    </recommendedName>
</protein>
<gene>
    <name evidence="2" type="ORF">AFL42_17250</name>
</gene>
<feature type="non-terminal residue" evidence="2">
    <location>
        <position position="420"/>
    </location>
</feature>
<name>A0ABR5MFH1_9BACI</name>
<dbReference type="SUPFAM" id="SSF52540">
    <property type="entry name" value="P-loop containing nucleoside triphosphate hydrolases"/>
    <property type="match status" value="1"/>
</dbReference>
<dbReference type="InterPro" id="IPR026866">
    <property type="entry name" value="CR006_AAA"/>
</dbReference>
<reference evidence="2 3" key="1">
    <citation type="submission" date="2015-07" db="EMBL/GenBank/DDBJ databases">
        <title>High-quality draft genome sequence of Oceanobacillus caeni HM6, a bacillus isolated from a human feces.</title>
        <authorList>
            <person name="Kumar J."/>
            <person name="Verma M.K."/>
            <person name="Pandey R."/>
            <person name="Bhambi M."/>
            <person name="Chauhan N."/>
        </authorList>
    </citation>
    <scope>NUCLEOTIDE SEQUENCE [LARGE SCALE GENOMIC DNA]</scope>
    <source>
        <strain evidence="2 3">HM6</strain>
    </source>
</reference>
<sequence length="420" mass="48638">MTISKIKMSGGYFKEPTEFNLFKNHKQVATVIYGKNGSGKSSISRAFQEAFNSNFEAPTNYEFSSIEFYKLIPHPNQGYEFMPTSEISIPCYVHNENFTHQTVSFNDTGLEAIVMFGEQIEIKKELDILETNLKTANINYSNTSDRLDEISNPKNTESYFYFQKKIKDKLKEQWAVRHQKINELKTLGRVDDKLFREILNSEETNASYAELEADFQSKLEKYKKLKSSSPIDELKPFSLPTKIVNVLKLLGVELEKPILSEKEQKIVNVYSSLENNKASEARYFLKSSENTCPTCFQNVEPQHKSEVLETIRKILNTDEANRLIEKISQLVLEEYILNFSTFDSFVENSLVNDLKANIEEYNKIITLLKIEQQNKITNPYNPVTLDSDINEIIININESINKINLQIIEFNKEISQTKEW</sequence>
<evidence type="ECO:0000313" key="2">
    <source>
        <dbReference type="EMBL" id="KPH69299.1"/>
    </source>
</evidence>
<organism evidence="2 3">
    <name type="scientific">Oceanobacillus caeni</name>
    <dbReference type="NCBI Taxonomy" id="405946"/>
    <lineage>
        <taxon>Bacteria</taxon>
        <taxon>Bacillati</taxon>
        <taxon>Bacillota</taxon>
        <taxon>Bacilli</taxon>
        <taxon>Bacillales</taxon>
        <taxon>Bacillaceae</taxon>
        <taxon>Oceanobacillus</taxon>
    </lineage>
</organism>
<keyword evidence="3" id="KW-1185">Reference proteome</keyword>
<dbReference type="EMBL" id="LGTK01000118">
    <property type="protein sequence ID" value="KPH69299.1"/>
    <property type="molecule type" value="Genomic_DNA"/>
</dbReference>
<dbReference type="RefSeq" id="WP_131724662.1">
    <property type="nucleotide sequence ID" value="NZ_LGTK01000118.1"/>
</dbReference>
<dbReference type="Proteomes" id="UP000037854">
    <property type="component" value="Unassembled WGS sequence"/>
</dbReference>
<feature type="domain" description="Protein CR006 P-loop" evidence="1">
    <location>
        <begin position="31"/>
        <end position="418"/>
    </location>
</feature>
<proteinExistence type="predicted"/>
<dbReference type="Pfam" id="PF13166">
    <property type="entry name" value="AAA_13"/>
    <property type="match status" value="1"/>
</dbReference>